<name>A0ACC0CC57_CATRO</name>
<gene>
    <name evidence="1" type="ORF">M9H77_03650</name>
</gene>
<keyword evidence="2" id="KW-1185">Reference proteome</keyword>
<accession>A0ACC0CC57</accession>
<evidence type="ECO:0000313" key="1">
    <source>
        <dbReference type="EMBL" id="KAI5682422.1"/>
    </source>
</evidence>
<protein>
    <submittedName>
        <fullName evidence="1">Uncharacterized protein</fullName>
    </submittedName>
</protein>
<reference evidence="2" key="1">
    <citation type="journal article" date="2023" name="Nat. Plants">
        <title>Single-cell RNA sequencing provides a high-resolution roadmap for understanding the multicellular compartmentation of specialized metabolism.</title>
        <authorList>
            <person name="Sun S."/>
            <person name="Shen X."/>
            <person name="Li Y."/>
            <person name="Li Y."/>
            <person name="Wang S."/>
            <person name="Li R."/>
            <person name="Zhang H."/>
            <person name="Shen G."/>
            <person name="Guo B."/>
            <person name="Wei J."/>
            <person name="Xu J."/>
            <person name="St-Pierre B."/>
            <person name="Chen S."/>
            <person name="Sun C."/>
        </authorList>
    </citation>
    <scope>NUCLEOTIDE SEQUENCE [LARGE SCALE GENOMIC DNA]</scope>
</reference>
<proteinExistence type="predicted"/>
<dbReference type="Proteomes" id="UP001060085">
    <property type="component" value="Linkage Group LG01"/>
</dbReference>
<sequence length="291" mass="32998">MTSALVDMYCNRKQVESGRRSFDDALKRRLGLWNAMLAGYAQNGFYDKALVLFMDMIGDAGLSPNPTTIASVLPACVHSENFAKKEAIHGYIIKLSFSNDRYVQNALMDMYSRIRKINVSEFLFDNMEGEDIISWNTMITGYVVCCYHEDVLRLVQQMQVVERDNEIKEDNEDDLSRCNREPNSITLMTVLPCCAALSALEKGSPCVCSALVDMFAKCGCISLARKIFYGMPTRNDTLSDRSRNRDLKPNEVTFTAIFAACSYSGLDYGIEPIEDHYACIIDLLEPLWRWL</sequence>
<organism evidence="1 2">
    <name type="scientific">Catharanthus roseus</name>
    <name type="common">Madagascar periwinkle</name>
    <name type="synonym">Vinca rosea</name>
    <dbReference type="NCBI Taxonomy" id="4058"/>
    <lineage>
        <taxon>Eukaryota</taxon>
        <taxon>Viridiplantae</taxon>
        <taxon>Streptophyta</taxon>
        <taxon>Embryophyta</taxon>
        <taxon>Tracheophyta</taxon>
        <taxon>Spermatophyta</taxon>
        <taxon>Magnoliopsida</taxon>
        <taxon>eudicotyledons</taxon>
        <taxon>Gunneridae</taxon>
        <taxon>Pentapetalae</taxon>
        <taxon>asterids</taxon>
        <taxon>lamiids</taxon>
        <taxon>Gentianales</taxon>
        <taxon>Apocynaceae</taxon>
        <taxon>Rauvolfioideae</taxon>
        <taxon>Vinceae</taxon>
        <taxon>Catharanthinae</taxon>
        <taxon>Catharanthus</taxon>
    </lineage>
</organism>
<comment type="caution">
    <text evidence="1">The sequence shown here is derived from an EMBL/GenBank/DDBJ whole genome shotgun (WGS) entry which is preliminary data.</text>
</comment>
<dbReference type="EMBL" id="CM044701">
    <property type="protein sequence ID" value="KAI5682422.1"/>
    <property type="molecule type" value="Genomic_DNA"/>
</dbReference>
<evidence type="ECO:0000313" key="2">
    <source>
        <dbReference type="Proteomes" id="UP001060085"/>
    </source>
</evidence>